<name>A0AAU6W4Y5_9VIRU</name>
<sequence>MHIVHKMLENQHISKTKEAVQNLSLSLSLLERRGWAELMSPLLLEIMDGASDLRCESWSYTVCEDLSLVVYLVNVEEQGPGGKGAIVWKPRGNIVFGMRGSIIELPPVR</sequence>
<gene>
    <name evidence="1" type="ORF">Cygsa01_00148</name>
</gene>
<protein>
    <submittedName>
        <fullName evidence="1">Uncharacterized protein</fullName>
    </submittedName>
</protein>
<dbReference type="EMBL" id="PP179332">
    <property type="protein sequence ID" value="XAI71194.1"/>
    <property type="molecule type" value="Genomic_DNA"/>
</dbReference>
<reference evidence="1" key="1">
    <citation type="journal article" date="2024" name="J. Gen. Virol.">
        <title>Novel phages of Pseudomonas syringae unveil numerous potential auxiliary metabolic genes.</title>
        <authorList>
            <person name="Feltin C."/>
            <person name="Garneau J.R."/>
            <person name="Morris C.E."/>
            <person name="Berard A."/>
            <person name="Torres-Barcelo C."/>
        </authorList>
    </citation>
    <scope>NUCLEOTIDE SEQUENCE</scope>
</reference>
<proteinExistence type="predicted"/>
<evidence type="ECO:0000313" key="1">
    <source>
        <dbReference type="EMBL" id="XAI71194.1"/>
    </source>
</evidence>
<accession>A0AAU6W4Y5</accession>
<organism evidence="1">
    <name type="scientific">Pseudomonas phage Cygsa01</name>
    <dbReference type="NCBI Taxonomy" id="3138529"/>
    <lineage>
        <taxon>Viruses</taxon>
    </lineage>
</organism>